<evidence type="ECO:0000313" key="1">
    <source>
        <dbReference type="EMBL" id="VVD72714.1"/>
    </source>
</evidence>
<dbReference type="Proteomes" id="UP000382577">
    <property type="component" value="Unassembled WGS sequence"/>
</dbReference>
<dbReference type="AlphaFoldDB" id="A0A5E4SE26"/>
<organism evidence="1 2">
    <name type="scientific">Pandoraea fibrosis</name>
    <dbReference type="NCBI Taxonomy" id="1891094"/>
    <lineage>
        <taxon>Bacteria</taxon>
        <taxon>Pseudomonadati</taxon>
        <taxon>Pseudomonadota</taxon>
        <taxon>Betaproteobacteria</taxon>
        <taxon>Burkholderiales</taxon>
        <taxon>Burkholderiaceae</taxon>
        <taxon>Pandoraea</taxon>
    </lineage>
</organism>
<dbReference type="EMBL" id="CABPRW010000001">
    <property type="protein sequence ID" value="VVD72714.1"/>
    <property type="molecule type" value="Genomic_DNA"/>
</dbReference>
<proteinExistence type="predicted"/>
<protein>
    <recommendedName>
        <fullName evidence="3">Lipopolysaccharide core biosynthesis protein</fullName>
    </recommendedName>
</protein>
<dbReference type="Gene3D" id="3.90.1480.10">
    <property type="entry name" value="Alpha-2,3-sialyltransferase"/>
    <property type="match status" value="1"/>
</dbReference>
<name>A0A5E4SE26_9BURK</name>
<gene>
    <name evidence="1" type="ORF">PFI31113_00692</name>
</gene>
<sequence>MLSGTKSGWQNLYVDVMESTLHAPAGRFRIGGESRNSTTLAALVKHGKNQTRDMNGVRTARIHEMRTAQPDDLTRTTIMISTLLKLVYRLSHTAKWRHNERLWPHARIERDAMGVIERFTWRGRHVPLARRAELQRLRRLPCHIIASGPSIADIDYEALPMHHVMGVNGAIALADRAPVKFNFYCILDAGFVRQRPDLARRIVARDLVLFVTPVVLARLLEMFPSSAFGCRFYLVDDIFKRGMEAASTPEVLRANARVASSAAFAGERGRLGFSFDIDNGFFHGGTVAYFALQVATWLGFTEMYLHGVDLRDAAQTPRFYETMQTRAPTRLDAEFAGLIEPSFRHAAEVLRARGVRVENLSQVSALGEDIFEKVDWRSLRRRNLSLVVPDEAVPAMSAGSAAIEATLSARPTGTHGHA</sequence>
<accession>A0A5E4SE26</accession>
<evidence type="ECO:0000313" key="2">
    <source>
        <dbReference type="Proteomes" id="UP000382577"/>
    </source>
</evidence>
<reference evidence="1 2" key="1">
    <citation type="submission" date="2019-08" db="EMBL/GenBank/DDBJ databases">
        <authorList>
            <person name="Peeters C."/>
        </authorList>
    </citation>
    <scope>NUCLEOTIDE SEQUENCE [LARGE SCALE GENOMIC DNA]</scope>
    <source>
        <strain evidence="1 2">LMG 31113</strain>
    </source>
</reference>
<evidence type="ECO:0008006" key="3">
    <source>
        <dbReference type="Google" id="ProtNLM"/>
    </source>
</evidence>